<feature type="signal peptide" evidence="2">
    <location>
        <begin position="1"/>
        <end position="20"/>
    </location>
</feature>
<comment type="caution">
    <text evidence="3">The sequence shown here is derived from an EMBL/GenBank/DDBJ whole genome shotgun (WGS) entry which is preliminary data.</text>
</comment>
<keyword evidence="4" id="KW-1185">Reference proteome</keyword>
<evidence type="ECO:0000313" key="3">
    <source>
        <dbReference type="EMBL" id="MPD04791.1"/>
    </source>
</evidence>
<accession>A0A5B7K731</accession>
<proteinExistence type="predicted"/>
<name>A0A5B7K731_PORTR</name>
<feature type="compositionally biased region" description="Polar residues" evidence="1">
    <location>
        <begin position="67"/>
        <end position="85"/>
    </location>
</feature>
<dbReference type="Proteomes" id="UP000324222">
    <property type="component" value="Unassembled WGS sequence"/>
</dbReference>
<gene>
    <name evidence="3" type="ORF">E2C01_100499</name>
</gene>
<evidence type="ECO:0008006" key="5">
    <source>
        <dbReference type="Google" id="ProtNLM"/>
    </source>
</evidence>
<reference evidence="3 4" key="1">
    <citation type="submission" date="2019-05" db="EMBL/GenBank/DDBJ databases">
        <title>Another draft genome of Portunus trituberculatus and its Hox gene families provides insights of decapod evolution.</title>
        <authorList>
            <person name="Jeong J.-H."/>
            <person name="Song I."/>
            <person name="Kim S."/>
            <person name="Choi T."/>
            <person name="Kim D."/>
            <person name="Ryu S."/>
            <person name="Kim W."/>
        </authorList>
    </citation>
    <scope>NUCLEOTIDE SEQUENCE [LARGE SCALE GENOMIC DNA]</scope>
    <source>
        <tissue evidence="3">Muscle</tissue>
    </source>
</reference>
<evidence type="ECO:0000313" key="4">
    <source>
        <dbReference type="Proteomes" id="UP000324222"/>
    </source>
</evidence>
<sequence length="85" mass="10083">MHFELFLFCFHYVFISRCFSWRDVTSSQPSPLAARRQLLHFPHKHRPVLTFTEIYDFFFSKQHPALSASQPASQPDTRLSFSTFL</sequence>
<evidence type="ECO:0000256" key="1">
    <source>
        <dbReference type="SAM" id="MobiDB-lite"/>
    </source>
</evidence>
<feature type="region of interest" description="Disordered" evidence="1">
    <location>
        <begin position="65"/>
        <end position="85"/>
    </location>
</feature>
<keyword evidence="2" id="KW-0732">Signal</keyword>
<organism evidence="3 4">
    <name type="scientific">Portunus trituberculatus</name>
    <name type="common">Swimming crab</name>
    <name type="synonym">Neptunus trituberculatus</name>
    <dbReference type="NCBI Taxonomy" id="210409"/>
    <lineage>
        <taxon>Eukaryota</taxon>
        <taxon>Metazoa</taxon>
        <taxon>Ecdysozoa</taxon>
        <taxon>Arthropoda</taxon>
        <taxon>Crustacea</taxon>
        <taxon>Multicrustacea</taxon>
        <taxon>Malacostraca</taxon>
        <taxon>Eumalacostraca</taxon>
        <taxon>Eucarida</taxon>
        <taxon>Decapoda</taxon>
        <taxon>Pleocyemata</taxon>
        <taxon>Brachyura</taxon>
        <taxon>Eubrachyura</taxon>
        <taxon>Portunoidea</taxon>
        <taxon>Portunidae</taxon>
        <taxon>Portuninae</taxon>
        <taxon>Portunus</taxon>
    </lineage>
</organism>
<protein>
    <recommendedName>
        <fullName evidence="5">Secreted protein</fullName>
    </recommendedName>
</protein>
<evidence type="ECO:0000256" key="2">
    <source>
        <dbReference type="SAM" id="SignalP"/>
    </source>
</evidence>
<feature type="chain" id="PRO_5022726552" description="Secreted protein" evidence="2">
    <location>
        <begin position="21"/>
        <end position="85"/>
    </location>
</feature>
<dbReference type="AlphaFoldDB" id="A0A5B7K731"/>
<dbReference type="EMBL" id="VSRR010142821">
    <property type="protein sequence ID" value="MPD04791.1"/>
    <property type="molecule type" value="Genomic_DNA"/>
</dbReference>